<accession>A0A3Q8X626</accession>
<dbReference type="EMBL" id="CP034437">
    <property type="protein sequence ID" value="AZN41318.1"/>
    <property type="molecule type" value="Genomic_DNA"/>
</dbReference>
<dbReference type="PANTHER" id="PTHR12126">
    <property type="entry name" value="NADH-UBIQUINONE OXIDOREDUCTASE 39 KDA SUBUNIT-RELATED"/>
    <property type="match status" value="1"/>
</dbReference>
<keyword evidence="3" id="KW-1185">Reference proteome</keyword>
<sequence>MKITVFGGTGLIGKKVVIKLQELGHEVVAASPSLGVNSITGEGLVEAIRGAQVVVDVTGSPTFEDQEVMDFFTASTRNLLAAEAAEGVSHHVALSVVGTDKLLQSGYFRAKMAQEELIQASGIPYTIVRATQFFEFAGTIGYVATEGDTVRLPSGLAQPMVSDDVAAAVADFALREPANGIVEAAGPDQFPLDDFVRQYLMATGDKRHVIADQNALYFASVKIDDQSLVPSNDKAWIGTTRYADWLKQFVKSE</sequence>
<dbReference type="Pfam" id="PF13460">
    <property type="entry name" value="NAD_binding_10"/>
    <property type="match status" value="1"/>
</dbReference>
<dbReference type="AlphaFoldDB" id="A0A3Q8X626"/>
<dbReference type="KEGG" id="palb:EJC50_17800"/>
<dbReference type="SUPFAM" id="SSF51735">
    <property type="entry name" value="NAD(P)-binding Rossmann-fold domains"/>
    <property type="match status" value="1"/>
</dbReference>
<protein>
    <submittedName>
        <fullName evidence="2">SDR family oxidoreductase</fullName>
    </submittedName>
</protein>
<dbReference type="InterPro" id="IPR016040">
    <property type="entry name" value="NAD(P)-bd_dom"/>
</dbReference>
<gene>
    <name evidence="2" type="ORF">EJC50_17800</name>
</gene>
<name>A0A3Q8X626_9BACL</name>
<evidence type="ECO:0000313" key="2">
    <source>
        <dbReference type="EMBL" id="AZN41318.1"/>
    </source>
</evidence>
<dbReference type="InterPro" id="IPR051207">
    <property type="entry name" value="ComplexI_NDUFA9_subunit"/>
</dbReference>
<dbReference type="InterPro" id="IPR036291">
    <property type="entry name" value="NAD(P)-bd_dom_sf"/>
</dbReference>
<dbReference type="GO" id="GO:0044877">
    <property type="term" value="F:protein-containing complex binding"/>
    <property type="evidence" value="ECO:0007669"/>
    <property type="project" value="TreeGrafter"/>
</dbReference>
<dbReference type="RefSeq" id="WP_126017025.1">
    <property type="nucleotide sequence ID" value="NZ_CP034437.1"/>
</dbReference>
<evidence type="ECO:0000259" key="1">
    <source>
        <dbReference type="Pfam" id="PF13460"/>
    </source>
</evidence>
<reference evidence="3" key="1">
    <citation type="submission" date="2018-12" db="EMBL/GenBank/DDBJ databases">
        <title>Genome sequence of Peanibacillus sp.</title>
        <authorList>
            <person name="Subramani G."/>
            <person name="Srinivasan S."/>
            <person name="Kim M.K."/>
        </authorList>
    </citation>
    <scope>NUCLEOTIDE SEQUENCE [LARGE SCALE GENOMIC DNA]</scope>
    <source>
        <strain evidence="3">18JY67-1</strain>
    </source>
</reference>
<dbReference type="Gene3D" id="3.40.50.720">
    <property type="entry name" value="NAD(P)-binding Rossmann-like Domain"/>
    <property type="match status" value="1"/>
</dbReference>
<dbReference type="Proteomes" id="UP000272528">
    <property type="component" value="Chromosome"/>
</dbReference>
<organism evidence="2 3">
    <name type="scientific">Paenibacillus albus</name>
    <dbReference type="NCBI Taxonomy" id="2495582"/>
    <lineage>
        <taxon>Bacteria</taxon>
        <taxon>Bacillati</taxon>
        <taxon>Bacillota</taxon>
        <taxon>Bacilli</taxon>
        <taxon>Bacillales</taxon>
        <taxon>Paenibacillaceae</taxon>
        <taxon>Paenibacillus</taxon>
    </lineage>
</organism>
<evidence type="ECO:0000313" key="3">
    <source>
        <dbReference type="Proteomes" id="UP000272528"/>
    </source>
</evidence>
<dbReference type="OrthoDB" id="152510at2"/>
<feature type="domain" description="NAD(P)-binding" evidence="1">
    <location>
        <begin position="43"/>
        <end position="171"/>
    </location>
</feature>
<dbReference type="PANTHER" id="PTHR12126:SF11">
    <property type="entry name" value="NADH DEHYDROGENASE [UBIQUINONE] 1 ALPHA SUBCOMPLEX SUBUNIT 9, MITOCHONDRIAL"/>
    <property type="match status" value="1"/>
</dbReference>
<proteinExistence type="predicted"/>